<feature type="domain" description="YprB ribonuclease H-like" evidence="1">
    <location>
        <begin position="132"/>
        <end position="271"/>
    </location>
</feature>
<evidence type="ECO:0000259" key="1">
    <source>
        <dbReference type="Pfam" id="PF13482"/>
    </source>
</evidence>
<dbReference type="InterPro" id="IPR012337">
    <property type="entry name" value="RNaseH-like_sf"/>
</dbReference>
<name>A0A1S5R1R7_9CAUD</name>
<keyword evidence="3" id="KW-1185">Reference proteome</keyword>
<dbReference type="SUPFAM" id="SSF53098">
    <property type="entry name" value="Ribonuclease H-like"/>
    <property type="match status" value="1"/>
</dbReference>
<dbReference type="OrthoDB" id="5039at10239"/>
<dbReference type="Gene3D" id="3.30.420.10">
    <property type="entry name" value="Ribonuclease H-like superfamily/Ribonuclease H"/>
    <property type="match status" value="1"/>
</dbReference>
<evidence type="ECO:0000313" key="2">
    <source>
        <dbReference type="EMBL" id="ANA49351.1"/>
    </source>
</evidence>
<dbReference type="Pfam" id="PF13482">
    <property type="entry name" value="RNase_H_2"/>
    <property type="match status" value="1"/>
</dbReference>
<dbReference type="GO" id="GO:0003676">
    <property type="term" value="F:nucleic acid binding"/>
    <property type="evidence" value="ECO:0007669"/>
    <property type="project" value="InterPro"/>
</dbReference>
<gene>
    <name evidence="2" type="ORF">PMW_226</name>
</gene>
<reference evidence="2 3" key="1">
    <citation type="submission" date="2016-03" db="EMBL/GenBank/DDBJ databases">
        <title>Characterization of pf16 and phiPMW: Two novel phages infecting Pseudomonas putida PpG1.</title>
        <authorList>
            <person name="Magill D.J."/>
            <person name="Krylov V.N."/>
            <person name="Allen C.C.R."/>
            <person name="McGrath J.W."/>
            <person name="Quinn J.P."/>
            <person name="Kulakov L.A."/>
        </authorList>
    </citation>
    <scope>NUCLEOTIDE SEQUENCE [LARGE SCALE GENOMIC DNA]</scope>
</reference>
<sequence>MIKQKKWHASAIDMRQDGYSSREIGEILGKGKTTINDFFKKHDSGQTFESLEWDNQVASTLELIESTKDLIASKLQLNGTYGATAQGPKILFIDIETSPIIAHVWRLFDQNVGLNQIETDWSILSFCAKWKGVDEIIYMDTRNQADCNDDSCLLDALWKLLNEADFVVGQNSKRFDVKKINARFILNGMPRPSTFRQIDTFEIAKRLFGFTSNKLEYMTDKLCVNYKKKKHSKFPGHELWAQCLKGNMEAWQEMQEYNEYDVLSLEELYDIFSSWDDKLPNFDTYVDGILDMTVWEEDGFHYTNFGKFQRYRNKETGQQRRSRTNLLSKEKRQQLLSNIV</sequence>
<accession>A0A1S5R1R7</accession>
<protein>
    <submittedName>
        <fullName evidence="2">RNase H superfamily protein</fullName>
    </submittedName>
</protein>
<proteinExistence type="predicted"/>
<dbReference type="Proteomes" id="UP000223738">
    <property type="component" value="Segment"/>
</dbReference>
<evidence type="ECO:0000313" key="3">
    <source>
        <dbReference type="Proteomes" id="UP000223738"/>
    </source>
</evidence>
<organism evidence="2 3">
    <name type="scientific">Pseudomonas phage phiPMW</name>
    <dbReference type="NCBI Taxonomy" id="1815582"/>
    <lineage>
        <taxon>Viruses</taxon>
        <taxon>Duplodnaviria</taxon>
        <taxon>Heunggongvirae</taxon>
        <taxon>Uroviricota</taxon>
        <taxon>Caudoviricetes</taxon>
        <taxon>Plaisancevirus</taxon>
        <taxon>Plaisancevirus PMW</taxon>
    </lineage>
</organism>
<dbReference type="EMBL" id="KU862660">
    <property type="protein sequence ID" value="ANA49351.1"/>
    <property type="molecule type" value="Genomic_DNA"/>
</dbReference>
<dbReference type="InterPro" id="IPR036397">
    <property type="entry name" value="RNaseH_sf"/>
</dbReference>
<dbReference type="InterPro" id="IPR038720">
    <property type="entry name" value="YprB_RNase_H-like_dom"/>
</dbReference>